<proteinExistence type="predicted"/>
<dbReference type="Pfam" id="PF08423">
    <property type="entry name" value="Rad51"/>
    <property type="match status" value="1"/>
</dbReference>
<dbReference type="InterPro" id="IPR013632">
    <property type="entry name" value="Rad51_C"/>
</dbReference>
<dbReference type="InterPro" id="IPR003593">
    <property type="entry name" value="AAA+_ATPase"/>
</dbReference>
<dbReference type="GO" id="GO:0042148">
    <property type="term" value="P:DNA strand invasion"/>
    <property type="evidence" value="ECO:0007669"/>
    <property type="project" value="TreeGrafter"/>
</dbReference>
<dbReference type="SUPFAM" id="SSF52540">
    <property type="entry name" value="P-loop containing nucleoside triphosphate hydrolases"/>
    <property type="match status" value="1"/>
</dbReference>
<dbReference type="GO" id="GO:0005815">
    <property type="term" value="C:microtubule organizing center"/>
    <property type="evidence" value="ECO:0007669"/>
    <property type="project" value="TreeGrafter"/>
</dbReference>
<dbReference type="InterPro" id="IPR051988">
    <property type="entry name" value="HRR_RAD51_Paralog"/>
</dbReference>
<reference evidence="4" key="1">
    <citation type="submission" date="2021-01" db="EMBL/GenBank/DDBJ databases">
        <authorList>
            <person name="Corre E."/>
            <person name="Pelletier E."/>
            <person name="Niang G."/>
            <person name="Scheremetjew M."/>
            <person name="Finn R."/>
            <person name="Kale V."/>
            <person name="Holt S."/>
            <person name="Cochrane G."/>
            <person name="Meng A."/>
            <person name="Brown T."/>
            <person name="Cohen L."/>
        </authorList>
    </citation>
    <scope>NUCLEOTIDE SEQUENCE</scope>
    <source>
        <strain evidence="4">CCMP1510</strain>
    </source>
</reference>
<dbReference type="GO" id="GO:0003697">
    <property type="term" value="F:single-stranded DNA binding"/>
    <property type="evidence" value="ECO:0007669"/>
    <property type="project" value="TreeGrafter"/>
</dbReference>
<keyword evidence="2" id="KW-0539">Nucleus</keyword>
<comment type="subcellular location">
    <subcellularLocation>
        <location evidence="1">Nucleus</location>
    </subcellularLocation>
</comment>
<name>A0A7S3NIS9_9STRA</name>
<accession>A0A7S3NIS9</accession>
<evidence type="ECO:0000313" key="4">
    <source>
        <dbReference type="EMBL" id="CAE0363663.1"/>
    </source>
</evidence>
<evidence type="ECO:0000256" key="1">
    <source>
        <dbReference type="ARBA" id="ARBA00004123"/>
    </source>
</evidence>
<dbReference type="GO" id="GO:0140664">
    <property type="term" value="F:ATP-dependent DNA damage sensor activity"/>
    <property type="evidence" value="ECO:0007669"/>
    <property type="project" value="InterPro"/>
</dbReference>
<feature type="domain" description="RecA family profile 1" evidence="3">
    <location>
        <begin position="79"/>
        <end position="231"/>
    </location>
</feature>
<dbReference type="GO" id="GO:0007131">
    <property type="term" value="P:reciprocal meiotic recombination"/>
    <property type="evidence" value="ECO:0007669"/>
    <property type="project" value="TreeGrafter"/>
</dbReference>
<dbReference type="PANTHER" id="PTHR46457:SF1">
    <property type="entry name" value="DNA REPAIR PROTEIN RAD51 HOMOLOG 4"/>
    <property type="match status" value="1"/>
</dbReference>
<sequence>MPRLSSLEPALDASVINAFSNLKPAVHTVEALLEREVEDLRSEELSREKVIALRQQLASQILPKECINWSARIEVRSSLTEFLSTGNVAIDALLGGGIRRGEITELQGECGSGKTSFCLTVAALAAKNKLQVIWIDGCTCGFDAKRLRDIAACPESLGNVRRCFASDVFEAIAVIDEDSSDLLILDSPQSLLAPNIGAARLGHFALSALGHALTRRAKLQHSAVLITNGSVRSGFSSSSFNAAPVENEIAEDNCKIPALGLSWSYVATVRLRLSSSHLVYDENKLLNDFILATNNVNVKRLTPFRQKRTVLLDRHSFLAVFPPKSVDFFLSSRGLLDATTGGRFLSS</sequence>
<protein>
    <recommendedName>
        <fullName evidence="3">RecA family profile 1 domain-containing protein</fullName>
    </recommendedName>
</protein>
<dbReference type="InterPro" id="IPR027417">
    <property type="entry name" value="P-loop_NTPase"/>
</dbReference>
<dbReference type="GO" id="GO:0000400">
    <property type="term" value="F:four-way junction DNA binding"/>
    <property type="evidence" value="ECO:0007669"/>
    <property type="project" value="TreeGrafter"/>
</dbReference>
<dbReference type="GO" id="GO:0005524">
    <property type="term" value="F:ATP binding"/>
    <property type="evidence" value="ECO:0007669"/>
    <property type="project" value="InterPro"/>
</dbReference>
<dbReference type="AlphaFoldDB" id="A0A7S3NIS9"/>
<dbReference type="Gene3D" id="3.40.50.300">
    <property type="entry name" value="P-loop containing nucleotide triphosphate hydrolases"/>
    <property type="match status" value="1"/>
</dbReference>
<evidence type="ECO:0000259" key="3">
    <source>
        <dbReference type="PROSITE" id="PS50162"/>
    </source>
</evidence>
<dbReference type="EMBL" id="HBIJ01006276">
    <property type="protein sequence ID" value="CAE0363663.1"/>
    <property type="molecule type" value="Transcribed_RNA"/>
</dbReference>
<evidence type="ECO:0000256" key="2">
    <source>
        <dbReference type="ARBA" id="ARBA00023242"/>
    </source>
</evidence>
<organism evidence="4">
    <name type="scientific">Aureoumbra lagunensis</name>
    <dbReference type="NCBI Taxonomy" id="44058"/>
    <lineage>
        <taxon>Eukaryota</taxon>
        <taxon>Sar</taxon>
        <taxon>Stramenopiles</taxon>
        <taxon>Ochrophyta</taxon>
        <taxon>Pelagophyceae</taxon>
        <taxon>Pelagomonadales</taxon>
        <taxon>Aureoumbra</taxon>
    </lineage>
</organism>
<dbReference type="PANTHER" id="PTHR46457">
    <property type="entry name" value="DNA REPAIR PROTEIN RAD51 HOMOLOG 4"/>
    <property type="match status" value="1"/>
</dbReference>
<dbReference type="SMART" id="SM00382">
    <property type="entry name" value="AAA"/>
    <property type="match status" value="1"/>
</dbReference>
<dbReference type="GO" id="GO:0033063">
    <property type="term" value="C:Rad51B-Rad51C-Rad51D-XRCC2 complex"/>
    <property type="evidence" value="ECO:0007669"/>
    <property type="project" value="TreeGrafter"/>
</dbReference>
<dbReference type="GO" id="GO:0005657">
    <property type="term" value="C:replication fork"/>
    <property type="evidence" value="ECO:0007669"/>
    <property type="project" value="TreeGrafter"/>
</dbReference>
<gene>
    <name evidence="4" type="ORF">ALAG00032_LOCUS4404</name>
</gene>
<dbReference type="GO" id="GO:0000723">
    <property type="term" value="P:telomere maintenance"/>
    <property type="evidence" value="ECO:0007669"/>
    <property type="project" value="TreeGrafter"/>
</dbReference>
<dbReference type="GO" id="GO:0000724">
    <property type="term" value="P:double-strand break repair via homologous recombination"/>
    <property type="evidence" value="ECO:0007669"/>
    <property type="project" value="TreeGrafter"/>
</dbReference>
<dbReference type="PROSITE" id="PS50162">
    <property type="entry name" value="RECA_2"/>
    <property type="match status" value="1"/>
</dbReference>
<dbReference type="InterPro" id="IPR020588">
    <property type="entry name" value="RecA_ATP-bd"/>
</dbReference>